<dbReference type="InterPro" id="IPR028082">
    <property type="entry name" value="Peripla_BP_I"/>
</dbReference>
<accession>A0ABY8B0G4</accession>
<evidence type="ECO:0000313" key="6">
    <source>
        <dbReference type="Proteomes" id="UP001219957"/>
    </source>
</evidence>
<feature type="signal peptide" evidence="3">
    <location>
        <begin position="1"/>
        <end position="24"/>
    </location>
</feature>
<proteinExistence type="inferred from homology"/>
<evidence type="ECO:0000256" key="3">
    <source>
        <dbReference type="SAM" id="SignalP"/>
    </source>
</evidence>
<organism evidence="5 6">
    <name type="scientific">Exiguobacterium profundum</name>
    <dbReference type="NCBI Taxonomy" id="307643"/>
    <lineage>
        <taxon>Bacteria</taxon>
        <taxon>Bacillati</taxon>
        <taxon>Bacillota</taxon>
        <taxon>Bacilli</taxon>
        <taxon>Bacillales</taxon>
        <taxon>Bacillales Family XII. Incertae Sedis</taxon>
        <taxon>Exiguobacterium</taxon>
    </lineage>
</organism>
<feature type="chain" id="PRO_5045544254" evidence="3">
    <location>
        <begin position="25"/>
        <end position="359"/>
    </location>
</feature>
<evidence type="ECO:0000259" key="4">
    <source>
        <dbReference type="Pfam" id="PF13407"/>
    </source>
</evidence>
<dbReference type="InterPro" id="IPR050555">
    <property type="entry name" value="Bact_Solute-Bind_Prot2"/>
</dbReference>
<dbReference type="RefSeq" id="WP_214685336.1">
    <property type="nucleotide sequence ID" value="NZ_CAXPIM010000187.1"/>
</dbReference>
<dbReference type="Pfam" id="PF13407">
    <property type="entry name" value="Peripla_BP_4"/>
    <property type="match status" value="1"/>
</dbReference>
<dbReference type="InterPro" id="IPR025997">
    <property type="entry name" value="SBP_2_dom"/>
</dbReference>
<evidence type="ECO:0000313" key="5">
    <source>
        <dbReference type="EMBL" id="WED55585.1"/>
    </source>
</evidence>
<dbReference type="PANTHER" id="PTHR30036">
    <property type="entry name" value="D-XYLOSE-BINDING PERIPLASMIC PROTEIN"/>
    <property type="match status" value="1"/>
</dbReference>
<keyword evidence="6" id="KW-1185">Reference proteome</keyword>
<keyword evidence="3" id="KW-0732">Signal</keyword>
<dbReference type="PROSITE" id="PS51257">
    <property type="entry name" value="PROKAR_LIPOPROTEIN"/>
    <property type="match status" value="1"/>
</dbReference>
<dbReference type="PANTHER" id="PTHR30036:SF7">
    <property type="entry name" value="ABC TRANSPORTER PERIPLASMIC-BINDING PROTEIN YPHF"/>
    <property type="match status" value="1"/>
</dbReference>
<comment type="subcellular location">
    <subcellularLocation>
        <location evidence="1">Cell envelope</location>
    </subcellularLocation>
</comment>
<dbReference type="CDD" id="cd06305">
    <property type="entry name" value="PBP1_methylthioribose_binding-like"/>
    <property type="match status" value="1"/>
</dbReference>
<dbReference type="EMBL" id="CP109617">
    <property type="protein sequence ID" value="WED55585.1"/>
    <property type="molecule type" value="Genomic_DNA"/>
</dbReference>
<gene>
    <name evidence="5" type="ORF">OE059_01670</name>
</gene>
<sequence length="359" mass="39585">MSKKIIFFLLTVILALAGCTNEQAQPKTTTTTSKTEAKTVNVSNETLPKNLEVALVMQMSIGTFSSQYIEGVTEQVEAFGGNVKVYNAENDLSKMASYVDTATTQGVDVILIDHGRADALKEPVQRALDKGIKVVAFDNDLTNEGVTVIDQDDYSLAWRSLKALAEDLDGEGNIVTIWVGGFTPMERRHTIYDAFLKRYPGIQEVAKFGSATNNTALDTQSQMEAILKKYPEGEIDAVFAMWDEFAKGASRAIKQAGRDEIAVYGIDLSDEDLQLMQEEGSPWKVTAATDPAEIGRIQVRYAYQKVVGEETPSIHSVDPYLVDRDVLPNEPVTMDDLGQYVPGWGESNAAWSDWMKETD</sequence>
<evidence type="ECO:0000256" key="2">
    <source>
        <dbReference type="ARBA" id="ARBA00007639"/>
    </source>
</evidence>
<feature type="domain" description="Periplasmic binding protein" evidence="4">
    <location>
        <begin position="55"/>
        <end position="310"/>
    </location>
</feature>
<protein>
    <submittedName>
        <fullName evidence="5">Sugar ABC transporter substrate-binding protein</fullName>
    </submittedName>
</protein>
<reference evidence="5 6" key="1">
    <citation type="submission" date="2022-10" db="EMBL/GenBank/DDBJ databases">
        <title>Complete genome sequence of Exiguobacterium profundum TSS-3 isolated from an extremely saline-alkaline spring located in Ixtapa, Chiapas-Mexico.</title>
        <authorList>
            <person name="Rincon-Rosales R."/>
            <person name="Rogel M.A."/>
            <person name="Rincon-Molina C.I."/>
            <person name="Guerrero G."/>
            <person name="Manzano-Gomez L.A."/>
            <person name="Lopez-Lopez A."/>
            <person name="Rincon Molina F.A."/>
            <person name="Martinez-Romero E."/>
        </authorList>
    </citation>
    <scope>NUCLEOTIDE SEQUENCE [LARGE SCALE GENOMIC DNA]</scope>
    <source>
        <strain evidence="5 6">TSS-3</strain>
    </source>
</reference>
<dbReference type="SUPFAM" id="SSF53822">
    <property type="entry name" value="Periplasmic binding protein-like I"/>
    <property type="match status" value="1"/>
</dbReference>
<evidence type="ECO:0000256" key="1">
    <source>
        <dbReference type="ARBA" id="ARBA00004196"/>
    </source>
</evidence>
<name>A0ABY8B0G4_9BACL</name>
<dbReference type="Proteomes" id="UP001219957">
    <property type="component" value="Chromosome"/>
</dbReference>
<comment type="similarity">
    <text evidence="2">Belongs to the bacterial solute-binding protein 2 family.</text>
</comment>
<dbReference type="Gene3D" id="3.40.50.2300">
    <property type="match status" value="2"/>
</dbReference>